<dbReference type="EMBL" id="BAAATZ010000034">
    <property type="protein sequence ID" value="GAA2737436.1"/>
    <property type="molecule type" value="Genomic_DNA"/>
</dbReference>
<evidence type="ECO:0000313" key="1">
    <source>
        <dbReference type="EMBL" id="GAA2737436.1"/>
    </source>
</evidence>
<organism evidence="1 2">
    <name type="scientific">Actinocorallia aurantiaca</name>
    <dbReference type="NCBI Taxonomy" id="46204"/>
    <lineage>
        <taxon>Bacteria</taxon>
        <taxon>Bacillati</taxon>
        <taxon>Actinomycetota</taxon>
        <taxon>Actinomycetes</taxon>
        <taxon>Streptosporangiales</taxon>
        <taxon>Thermomonosporaceae</taxon>
        <taxon>Actinocorallia</taxon>
    </lineage>
</organism>
<proteinExistence type="predicted"/>
<protein>
    <submittedName>
        <fullName evidence="1">Uncharacterized protein</fullName>
    </submittedName>
</protein>
<gene>
    <name evidence="1" type="ORF">GCM10010439_67550</name>
</gene>
<keyword evidence="2" id="KW-1185">Reference proteome</keyword>
<accession>A0ABP6H7E2</accession>
<dbReference type="Proteomes" id="UP001501842">
    <property type="component" value="Unassembled WGS sequence"/>
</dbReference>
<name>A0ABP6H7E2_9ACTN</name>
<dbReference type="RefSeq" id="WP_344457012.1">
    <property type="nucleotide sequence ID" value="NZ_BAAATZ010000034.1"/>
</dbReference>
<comment type="caution">
    <text evidence="1">The sequence shown here is derived from an EMBL/GenBank/DDBJ whole genome shotgun (WGS) entry which is preliminary data.</text>
</comment>
<reference evidence="2" key="1">
    <citation type="journal article" date="2019" name="Int. J. Syst. Evol. Microbiol.">
        <title>The Global Catalogue of Microorganisms (GCM) 10K type strain sequencing project: providing services to taxonomists for standard genome sequencing and annotation.</title>
        <authorList>
            <consortium name="The Broad Institute Genomics Platform"/>
            <consortium name="The Broad Institute Genome Sequencing Center for Infectious Disease"/>
            <person name="Wu L."/>
            <person name="Ma J."/>
        </authorList>
    </citation>
    <scope>NUCLEOTIDE SEQUENCE [LARGE SCALE GENOMIC DNA]</scope>
    <source>
        <strain evidence="2">JCM 8201</strain>
    </source>
</reference>
<sequence length="160" mass="17273">MVAAPNKAEVVKFAGGWLFDRVMAGWDVLVLTPDGGDDRPLRILGARPLDLESALSCRFEGPRPQAIAIDAELYGADKRIQDRVLQVLDEGVTEIRLWGEYWSTDGAGGACAVRHRLSAAARAFKAQALGATAVKADRGEVIELFGPGELLRLSRQSRSA</sequence>
<evidence type="ECO:0000313" key="2">
    <source>
        <dbReference type="Proteomes" id="UP001501842"/>
    </source>
</evidence>